<sequence length="263" mass="30323">MNEETDSSSLSCDADISSFSSEKENNYHSTLNPILYRRNKVLKEDVINVMKWAEENSIEASKLMFDTIISILKNQTIIQIQIYGIGVLDGTCQKRGPFQLSIAFNLLKYFKEFYEKITITCQEPKLVSAEKEYLRTKNVKILETLEFSSKHFTKVSTNFSNPAFICYMIHGAFFMYEKFLIAHWKPELLSRCIIIGNNPNIFIDPTDLMYSRYSTKLKEFSKLCDSKPLKFEKGSVGDLGIGDKTRIYTISRKNATILIDNFP</sequence>
<dbReference type="Proteomes" id="UP000887580">
    <property type="component" value="Unplaced"/>
</dbReference>
<evidence type="ECO:0000313" key="1">
    <source>
        <dbReference type="Proteomes" id="UP000887580"/>
    </source>
</evidence>
<organism evidence="1 2">
    <name type="scientific">Panagrolaimus sp. PS1159</name>
    <dbReference type="NCBI Taxonomy" id="55785"/>
    <lineage>
        <taxon>Eukaryota</taxon>
        <taxon>Metazoa</taxon>
        <taxon>Ecdysozoa</taxon>
        <taxon>Nematoda</taxon>
        <taxon>Chromadorea</taxon>
        <taxon>Rhabditida</taxon>
        <taxon>Tylenchina</taxon>
        <taxon>Panagrolaimomorpha</taxon>
        <taxon>Panagrolaimoidea</taxon>
        <taxon>Panagrolaimidae</taxon>
        <taxon>Panagrolaimus</taxon>
    </lineage>
</organism>
<protein>
    <submittedName>
        <fullName evidence="2">SRR1-like domain-containing protein</fullName>
    </submittedName>
</protein>
<accession>A0AC35FTC6</accession>
<evidence type="ECO:0000313" key="2">
    <source>
        <dbReference type="WBParaSite" id="PS1159_v2.g20254.t1"/>
    </source>
</evidence>
<proteinExistence type="predicted"/>
<dbReference type="WBParaSite" id="PS1159_v2.g20254.t1">
    <property type="protein sequence ID" value="PS1159_v2.g20254.t1"/>
    <property type="gene ID" value="PS1159_v2.g20254"/>
</dbReference>
<reference evidence="2" key="1">
    <citation type="submission" date="2022-11" db="UniProtKB">
        <authorList>
            <consortium name="WormBaseParasite"/>
        </authorList>
    </citation>
    <scope>IDENTIFICATION</scope>
</reference>
<name>A0AC35FTC6_9BILA</name>